<protein>
    <submittedName>
        <fullName evidence="2">Uncharacterized protein</fullName>
    </submittedName>
</protein>
<proteinExistence type="predicted"/>
<dbReference type="VEuPathDB" id="FungiDB:PSTT_00878"/>
<feature type="signal peptide" evidence="1">
    <location>
        <begin position="1"/>
        <end position="33"/>
    </location>
</feature>
<comment type="caution">
    <text evidence="2">The sequence shown here is derived from an EMBL/GenBank/DDBJ whole genome shotgun (WGS) entry which is preliminary data.</text>
</comment>
<sequence length="137" mass="15549">MGGIWASSIRLMMHFTKVTLLVFLAGFCEFTTACKPGEDNACAHPAGFYENLFVSDTDPCTLSEQTRYCCPGGKLPVRDFPIIRNRLGARSTTWTMRNRLVATWHHNRTLSIFLSPCFTCKSFLNWQPVNVQIPELK</sequence>
<evidence type="ECO:0000256" key="1">
    <source>
        <dbReference type="SAM" id="SignalP"/>
    </source>
</evidence>
<feature type="chain" id="PRO_5015633114" evidence="1">
    <location>
        <begin position="34"/>
        <end position="137"/>
    </location>
</feature>
<dbReference type="VEuPathDB" id="FungiDB:PSHT_09148"/>
<accession>A0A2S4W5C5</accession>
<evidence type="ECO:0000313" key="3">
    <source>
        <dbReference type="Proteomes" id="UP000239156"/>
    </source>
</evidence>
<organism evidence="2 3">
    <name type="scientific">Puccinia striiformis</name>
    <dbReference type="NCBI Taxonomy" id="27350"/>
    <lineage>
        <taxon>Eukaryota</taxon>
        <taxon>Fungi</taxon>
        <taxon>Dikarya</taxon>
        <taxon>Basidiomycota</taxon>
        <taxon>Pucciniomycotina</taxon>
        <taxon>Pucciniomycetes</taxon>
        <taxon>Pucciniales</taxon>
        <taxon>Pucciniaceae</taxon>
        <taxon>Puccinia</taxon>
    </lineage>
</organism>
<keyword evidence="3" id="KW-1185">Reference proteome</keyword>
<dbReference type="EMBL" id="PKSL01000004">
    <property type="protein sequence ID" value="POW16985.1"/>
    <property type="molecule type" value="Genomic_DNA"/>
</dbReference>
<evidence type="ECO:0000313" key="2">
    <source>
        <dbReference type="EMBL" id="POW16985.1"/>
    </source>
</evidence>
<name>A0A2S4W5C5_9BASI</name>
<reference evidence="2" key="1">
    <citation type="submission" date="2017-12" db="EMBL/GenBank/DDBJ databases">
        <title>Gene loss provides genomic basis for host adaptation in cereal stripe rust fungi.</title>
        <authorList>
            <person name="Xia C."/>
        </authorList>
    </citation>
    <scope>NUCLEOTIDE SEQUENCE [LARGE SCALE GENOMIC DNA]</scope>
    <source>
        <strain evidence="2">93-210</strain>
    </source>
</reference>
<dbReference type="Proteomes" id="UP000239156">
    <property type="component" value="Unassembled WGS sequence"/>
</dbReference>
<gene>
    <name evidence="2" type="ORF">PSTT_00878</name>
</gene>
<keyword evidence="1" id="KW-0732">Signal</keyword>
<dbReference type="AlphaFoldDB" id="A0A2S4W5C5"/>